<evidence type="ECO:0000313" key="22">
    <source>
        <dbReference type="EMBL" id="QDV56551.1"/>
    </source>
</evidence>
<evidence type="ECO:0000256" key="6">
    <source>
        <dbReference type="ARBA" id="ARBA00022692"/>
    </source>
</evidence>
<keyword evidence="11" id="KW-0902">Two-component regulatory system</keyword>
<dbReference type="Gene3D" id="3.30.450.20">
    <property type="entry name" value="PAS domain"/>
    <property type="match status" value="3"/>
</dbReference>
<dbReference type="Pfam" id="PF08447">
    <property type="entry name" value="PAS_3"/>
    <property type="match status" value="1"/>
</dbReference>
<dbReference type="SUPFAM" id="SSF55781">
    <property type="entry name" value="GAF domain-like"/>
    <property type="match status" value="1"/>
</dbReference>
<keyword evidence="8 22" id="KW-0418">Kinase</keyword>
<dbReference type="Pfam" id="PF03924">
    <property type="entry name" value="CHASE"/>
    <property type="match status" value="1"/>
</dbReference>
<evidence type="ECO:0000313" key="23">
    <source>
        <dbReference type="Proteomes" id="UP000316770"/>
    </source>
</evidence>
<dbReference type="InterPro" id="IPR006189">
    <property type="entry name" value="CHASE_dom"/>
</dbReference>
<dbReference type="GO" id="GO:0000155">
    <property type="term" value="F:phosphorelay sensor kinase activity"/>
    <property type="evidence" value="ECO:0007669"/>
    <property type="project" value="InterPro"/>
</dbReference>
<dbReference type="InterPro" id="IPR035965">
    <property type="entry name" value="PAS-like_dom_sf"/>
</dbReference>
<keyword evidence="10 16" id="KW-1133">Transmembrane helix</keyword>
<evidence type="ECO:0000256" key="2">
    <source>
        <dbReference type="ARBA" id="ARBA00004370"/>
    </source>
</evidence>
<evidence type="ECO:0000256" key="7">
    <source>
        <dbReference type="ARBA" id="ARBA00022741"/>
    </source>
</evidence>
<evidence type="ECO:0000256" key="3">
    <source>
        <dbReference type="ARBA" id="ARBA00012438"/>
    </source>
</evidence>
<feature type="domain" description="PAS" evidence="19">
    <location>
        <begin position="428"/>
        <end position="500"/>
    </location>
</feature>
<feature type="domain" description="PAC" evidence="20">
    <location>
        <begin position="923"/>
        <end position="977"/>
    </location>
</feature>
<accession>A0A518ITY6</accession>
<evidence type="ECO:0000256" key="13">
    <source>
        <dbReference type="ARBA" id="ARBA00064003"/>
    </source>
</evidence>
<dbReference type="GO" id="GO:0005524">
    <property type="term" value="F:ATP binding"/>
    <property type="evidence" value="ECO:0007669"/>
    <property type="project" value="UniProtKB-KW"/>
</dbReference>
<dbReference type="InterPro" id="IPR029016">
    <property type="entry name" value="GAF-like_dom_sf"/>
</dbReference>
<feature type="domain" description="CHASE" evidence="21">
    <location>
        <begin position="116"/>
        <end position="285"/>
    </location>
</feature>
<dbReference type="SMART" id="SM00086">
    <property type="entry name" value="PAC"/>
    <property type="match status" value="3"/>
</dbReference>
<dbReference type="InterPro" id="IPR042240">
    <property type="entry name" value="CHASE_sf"/>
</dbReference>
<dbReference type="GO" id="GO:0016020">
    <property type="term" value="C:membrane"/>
    <property type="evidence" value="ECO:0007669"/>
    <property type="project" value="UniProtKB-SubCell"/>
</dbReference>
<dbReference type="Pfam" id="PF13426">
    <property type="entry name" value="PAS_9"/>
    <property type="match status" value="2"/>
</dbReference>
<evidence type="ECO:0000256" key="16">
    <source>
        <dbReference type="SAM" id="Phobius"/>
    </source>
</evidence>
<dbReference type="PANTHER" id="PTHR45339:SF1">
    <property type="entry name" value="HYBRID SIGNAL TRANSDUCTION HISTIDINE KINASE J"/>
    <property type="match status" value="1"/>
</dbReference>
<evidence type="ECO:0000256" key="15">
    <source>
        <dbReference type="PROSITE-ProRule" id="PRU00169"/>
    </source>
</evidence>
<dbReference type="InterPro" id="IPR036097">
    <property type="entry name" value="HisK_dim/P_sf"/>
</dbReference>
<keyword evidence="9" id="KW-0067">ATP-binding</keyword>
<feature type="transmembrane region" description="Helical" evidence="16">
    <location>
        <begin position="49"/>
        <end position="70"/>
    </location>
</feature>
<proteinExistence type="predicted"/>
<dbReference type="InterPro" id="IPR003661">
    <property type="entry name" value="HisK_dim/P_dom"/>
</dbReference>
<dbReference type="InterPro" id="IPR001610">
    <property type="entry name" value="PAC"/>
</dbReference>
<dbReference type="SMART" id="SM00387">
    <property type="entry name" value="HATPase_c"/>
    <property type="match status" value="1"/>
</dbReference>
<dbReference type="SMART" id="SM00065">
    <property type="entry name" value="GAF"/>
    <property type="match status" value="1"/>
</dbReference>
<dbReference type="CDD" id="cd16922">
    <property type="entry name" value="HATPase_EvgS-ArcB-TorS-like"/>
    <property type="match status" value="1"/>
</dbReference>
<evidence type="ECO:0000256" key="10">
    <source>
        <dbReference type="ARBA" id="ARBA00022989"/>
    </source>
</evidence>
<dbReference type="PROSITE" id="PS50109">
    <property type="entry name" value="HIS_KIN"/>
    <property type="match status" value="1"/>
</dbReference>
<evidence type="ECO:0000256" key="4">
    <source>
        <dbReference type="ARBA" id="ARBA00022553"/>
    </source>
</evidence>
<evidence type="ECO:0000259" key="20">
    <source>
        <dbReference type="PROSITE" id="PS50113"/>
    </source>
</evidence>
<dbReference type="InterPro" id="IPR013655">
    <property type="entry name" value="PAS_fold_3"/>
</dbReference>
<keyword evidence="5 22" id="KW-0808">Transferase</keyword>
<dbReference type="InterPro" id="IPR001789">
    <property type="entry name" value="Sig_transdc_resp-reg_receiver"/>
</dbReference>
<dbReference type="SMART" id="SM00091">
    <property type="entry name" value="PAS"/>
    <property type="match status" value="3"/>
</dbReference>
<dbReference type="NCBIfam" id="TIGR00229">
    <property type="entry name" value="sensory_box"/>
    <property type="match status" value="3"/>
</dbReference>
<organism evidence="22 23">
    <name type="scientific">Rosistilla oblonga</name>
    <dbReference type="NCBI Taxonomy" id="2527990"/>
    <lineage>
        <taxon>Bacteria</taxon>
        <taxon>Pseudomonadati</taxon>
        <taxon>Planctomycetota</taxon>
        <taxon>Planctomycetia</taxon>
        <taxon>Pirellulales</taxon>
        <taxon>Pirellulaceae</taxon>
        <taxon>Rosistilla</taxon>
    </lineage>
</organism>
<dbReference type="SUPFAM" id="SSF52172">
    <property type="entry name" value="CheY-like"/>
    <property type="match status" value="1"/>
</dbReference>
<dbReference type="SUPFAM" id="SSF55785">
    <property type="entry name" value="PYP-like sensor domain (PAS domain)"/>
    <property type="match status" value="3"/>
</dbReference>
<dbReference type="EMBL" id="CP036318">
    <property type="protein sequence ID" value="QDV56551.1"/>
    <property type="molecule type" value="Genomic_DNA"/>
</dbReference>
<keyword evidence="23" id="KW-1185">Reference proteome</keyword>
<feature type="domain" description="PAC" evidence="20">
    <location>
        <begin position="629"/>
        <end position="680"/>
    </location>
</feature>
<protein>
    <recommendedName>
        <fullName evidence="14">Sensory/regulatory protein RpfC</fullName>
        <ecNumber evidence="3">2.7.13.3</ecNumber>
    </recommendedName>
</protein>
<evidence type="ECO:0000256" key="1">
    <source>
        <dbReference type="ARBA" id="ARBA00000085"/>
    </source>
</evidence>
<evidence type="ECO:0000259" key="18">
    <source>
        <dbReference type="PROSITE" id="PS50110"/>
    </source>
</evidence>
<dbReference type="EC" id="2.7.13.3" evidence="3"/>
<dbReference type="PANTHER" id="PTHR45339">
    <property type="entry name" value="HYBRID SIGNAL TRANSDUCTION HISTIDINE KINASE J"/>
    <property type="match status" value="1"/>
</dbReference>
<dbReference type="Gene3D" id="1.10.287.130">
    <property type="match status" value="1"/>
</dbReference>
<dbReference type="Gene3D" id="3.30.565.10">
    <property type="entry name" value="Histidine kinase-like ATPase, C-terminal domain"/>
    <property type="match status" value="1"/>
</dbReference>
<feature type="modified residue" description="4-aspartylphosphate" evidence="15">
    <location>
        <position position="1290"/>
    </location>
</feature>
<dbReference type="InterPro" id="IPR036890">
    <property type="entry name" value="HATPase_C_sf"/>
</dbReference>
<dbReference type="InterPro" id="IPR011006">
    <property type="entry name" value="CheY-like_superfamily"/>
</dbReference>
<dbReference type="SMART" id="SM00448">
    <property type="entry name" value="REC"/>
    <property type="match status" value="1"/>
</dbReference>
<dbReference type="Pfam" id="PF00512">
    <property type="entry name" value="HisKA"/>
    <property type="match status" value="1"/>
</dbReference>
<dbReference type="FunFam" id="3.30.565.10:FF:000010">
    <property type="entry name" value="Sensor histidine kinase RcsC"/>
    <property type="match status" value="1"/>
</dbReference>
<dbReference type="SMART" id="SM01079">
    <property type="entry name" value="CHASE"/>
    <property type="match status" value="1"/>
</dbReference>
<dbReference type="FunFam" id="1.10.287.130:FF:000002">
    <property type="entry name" value="Two-component osmosensing histidine kinase"/>
    <property type="match status" value="1"/>
</dbReference>
<reference evidence="22 23" key="1">
    <citation type="submission" date="2019-02" db="EMBL/GenBank/DDBJ databases">
        <title>Deep-cultivation of Planctomycetes and their phenomic and genomic characterization uncovers novel biology.</title>
        <authorList>
            <person name="Wiegand S."/>
            <person name="Jogler M."/>
            <person name="Boedeker C."/>
            <person name="Pinto D."/>
            <person name="Vollmers J."/>
            <person name="Rivas-Marin E."/>
            <person name="Kohn T."/>
            <person name="Peeters S.H."/>
            <person name="Heuer A."/>
            <person name="Rast P."/>
            <person name="Oberbeckmann S."/>
            <person name="Bunk B."/>
            <person name="Jeske O."/>
            <person name="Meyerdierks A."/>
            <person name="Storesund J.E."/>
            <person name="Kallscheuer N."/>
            <person name="Luecker S."/>
            <person name="Lage O.M."/>
            <person name="Pohl T."/>
            <person name="Merkel B.J."/>
            <person name="Hornburger P."/>
            <person name="Mueller R.-W."/>
            <person name="Bruemmer F."/>
            <person name="Labrenz M."/>
            <person name="Spormann A.M."/>
            <person name="Op den Camp H."/>
            <person name="Overmann J."/>
            <person name="Amann R."/>
            <person name="Jetten M.S.M."/>
            <person name="Mascher T."/>
            <person name="Medema M.H."/>
            <person name="Devos D.P."/>
            <person name="Kaster A.-K."/>
            <person name="Ovreas L."/>
            <person name="Rohde M."/>
            <person name="Galperin M.Y."/>
            <person name="Jogler C."/>
        </authorList>
    </citation>
    <scope>NUCLEOTIDE SEQUENCE [LARGE SCALE GENOMIC DNA]</scope>
    <source>
        <strain evidence="22 23">Mal33</strain>
    </source>
</reference>
<keyword evidence="6 16" id="KW-0812">Transmembrane</keyword>
<dbReference type="Pfam" id="PF02518">
    <property type="entry name" value="HATPase_c"/>
    <property type="match status" value="1"/>
</dbReference>
<dbReference type="PROSITE" id="PS50839">
    <property type="entry name" value="CHASE"/>
    <property type="match status" value="1"/>
</dbReference>
<keyword evidence="7" id="KW-0547">Nucleotide-binding</keyword>
<dbReference type="InterPro" id="IPR005467">
    <property type="entry name" value="His_kinase_dom"/>
</dbReference>
<dbReference type="Pfam" id="PF13185">
    <property type="entry name" value="GAF_2"/>
    <property type="match status" value="1"/>
</dbReference>
<feature type="domain" description="Histidine kinase" evidence="17">
    <location>
        <begin position="995"/>
        <end position="1216"/>
    </location>
</feature>
<feature type="domain" description="PAS" evidence="19">
    <location>
        <begin position="851"/>
        <end position="896"/>
    </location>
</feature>
<dbReference type="PROSITE" id="PS50113">
    <property type="entry name" value="PAC"/>
    <property type="match status" value="3"/>
</dbReference>
<dbReference type="InterPro" id="IPR003594">
    <property type="entry name" value="HATPase_dom"/>
</dbReference>
<evidence type="ECO:0000259" key="21">
    <source>
        <dbReference type="PROSITE" id="PS50839"/>
    </source>
</evidence>
<dbReference type="InterPro" id="IPR004358">
    <property type="entry name" value="Sig_transdc_His_kin-like_C"/>
</dbReference>
<dbReference type="PRINTS" id="PR00344">
    <property type="entry name" value="BCTRLSENSOR"/>
</dbReference>
<dbReference type="Gene3D" id="3.30.450.350">
    <property type="entry name" value="CHASE domain"/>
    <property type="match status" value="1"/>
</dbReference>
<gene>
    <name evidence="22" type="primary">barA_4</name>
    <name evidence="22" type="ORF">Mal33_25430</name>
</gene>
<evidence type="ECO:0000256" key="14">
    <source>
        <dbReference type="ARBA" id="ARBA00068150"/>
    </source>
</evidence>
<evidence type="ECO:0000256" key="5">
    <source>
        <dbReference type="ARBA" id="ARBA00022679"/>
    </source>
</evidence>
<evidence type="ECO:0000259" key="17">
    <source>
        <dbReference type="PROSITE" id="PS50109"/>
    </source>
</evidence>
<dbReference type="Proteomes" id="UP000316770">
    <property type="component" value="Chromosome"/>
</dbReference>
<dbReference type="CDD" id="cd00130">
    <property type="entry name" value="PAS"/>
    <property type="match status" value="3"/>
</dbReference>
<evidence type="ECO:0000256" key="8">
    <source>
        <dbReference type="ARBA" id="ARBA00022777"/>
    </source>
</evidence>
<dbReference type="CDD" id="cd00082">
    <property type="entry name" value="HisKA"/>
    <property type="match status" value="1"/>
</dbReference>
<evidence type="ECO:0000256" key="12">
    <source>
        <dbReference type="ARBA" id="ARBA00023136"/>
    </source>
</evidence>
<feature type="transmembrane region" description="Helical" evidence="16">
    <location>
        <begin position="367"/>
        <end position="388"/>
    </location>
</feature>
<sequence>MRGDGWIGGLQLGPASLDGLGPITLLFRIEVMNFPTSPNEAREFRGTRWMQWILPAMILVSGVIASLSLWQMMRSLERTAIGNEFHASSLERIAVFNARLARSIDLIEAVEGMYNSSSVVDRSEFEVFLETVDPVASGFDRIQWVRNVAGHSRGPFEDDPIVPTNEILERQADGTLKIAAARDRYLPVTFVYPLDDSANAMGEDLLARPKIRETLASSESPPRIVATSAERPADGEAGLRVKLFHPIFFESPDAPFSVAAESLLRGYVVAHLRIDHVLEEAIDALVPVGIQISLFETEPKQEDRVTYVRKPRLVDGAGRPNHGPYGLLSANSLVHDGSFELAGRQWTMHCTANNDYISKRRSSTPTLALASGILVSFLASGFVCYLSRRTEHIQRLVAVRTAELRSAKRDADEQIARQLALEDELQLSREQLNLAVRGSNDGIWDWNLESGDMFYSPRFLEMLGYEREEVGVGPRWAFSLLHPDEQPRVKEVIDRCVSGRVDTLELECRMRHKDGRYLHVLARAVAVRRVGEERPYRMVGTQVDLTKWKQHELELNQFKTTLDQTYDCVFMFRPDNFLFYYVNRGAIEHLGYSAEELGQMSIFDIDASASTDQLSGFFEELIADSQSSRRFETLHRRKDGLEVPVDVLIQYVAPNDEPPRFVAIVRDISQRKQVEARLAERTQVANLMADVGIALSRADQLQPGLQQCCEAVVNRLGASFARIWTVDHSGKMLDLQASAGIYTHIDGGHARVPVGSLKIGRIASTRKPHLTNDVSSDPEIGNPEWAKREGMVAFAGYPLIVGDRVAGVLALFAADRLEAKTLEGLAAIADTIALFVERKRAEDKLRDSHREISKLSLVASKTQHSVFITDSLRRVEWVNHAFTMLTGYTQEDVVGRRPETILHGPETDPATVAQIISRLKRRQNVATEIYNYNKFGKGYWTDLKIDPVFDEAGEVCNFVVTQVDITQRKESERSLLAAKEEAERASNAKSEFLATMSHELRTPLNGVIGMTELLADSPLDARQRRFVSACQSSGSALLTLISDILDLSRVEAGAMELEDHPFELLQLLDDLMEAMPARVVNKDIELLYHLDHPTTLHLMGDSHRLRQVLVNLMANAIKFTERGEITLRVKVQHLNDDEARLLFSVEDTGIGIPADRLEAVFQSFSQVDSSISRRYGGSGLGLSISQAIVEAMGGQIGVESDVGVGSRFWFSVDFRRTNSAADAVSEHVLRGFDSRRVLVIQAHPAVRIMLVDSLRDWGIEVDSAVDLETGLHRLRQASDAGITYDLVIVDETLSDREGHPLSPAIQQQPAARQAAIMLVVSAVSPILSDETLDVRPLPKPIGQTQLHAALVELFCSVDDREDLHLIAAKSPASKSR</sequence>
<dbReference type="SMART" id="SM00388">
    <property type="entry name" value="HisKA"/>
    <property type="match status" value="1"/>
</dbReference>
<comment type="subunit">
    <text evidence="13">At low DSF concentrations, interacts with RpfF.</text>
</comment>
<dbReference type="InterPro" id="IPR003018">
    <property type="entry name" value="GAF"/>
</dbReference>
<feature type="domain" description="PAS" evidence="19">
    <location>
        <begin position="554"/>
        <end position="597"/>
    </location>
</feature>
<keyword evidence="4 15" id="KW-0597">Phosphoprotein</keyword>
<dbReference type="Gene3D" id="3.30.450.40">
    <property type="match status" value="1"/>
</dbReference>
<evidence type="ECO:0000256" key="9">
    <source>
        <dbReference type="ARBA" id="ARBA00022840"/>
    </source>
</evidence>
<comment type="catalytic activity">
    <reaction evidence="1">
        <text>ATP + protein L-histidine = ADP + protein N-phospho-L-histidine.</text>
        <dbReference type="EC" id="2.7.13.3"/>
    </reaction>
</comment>
<evidence type="ECO:0000259" key="19">
    <source>
        <dbReference type="PROSITE" id="PS50112"/>
    </source>
</evidence>
<dbReference type="PROSITE" id="PS50112">
    <property type="entry name" value="PAS"/>
    <property type="match status" value="3"/>
</dbReference>
<dbReference type="InterPro" id="IPR000014">
    <property type="entry name" value="PAS"/>
</dbReference>
<comment type="subcellular location">
    <subcellularLocation>
        <location evidence="2">Membrane</location>
    </subcellularLocation>
</comment>
<name>A0A518ITY6_9BACT</name>
<dbReference type="InterPro" id="IPR000700">
    <property type="entry name" value="PAS-assoc_C"/>
</dbReference>
<dbReference type="SUPFAM" id="SSF47384">
    <property type="entry name" value="Homodimeric domain of signal transducing histidine kinase"/>
    <property type="match status" value="1"/>
</dbReference>
<keyword evidence="12 16" id="KW-0472">Membrane</keyword>
<dbReference type="SUPFAM" id="SSF55874">
    <property type="entry name" value="ATPase domain of HSP90 chaperone/DNA topoisomerase II/histidine kinase"/>
    <property type="match status" value="1"/>
</dbReference>
<feature type="domain" description="PAC" evidence="20">
    <location>
        <begin position="504"/>
        <end position="557"/>
    </location>
</feature>
<dbReference type="PROSITE" id="PS50110">
    <property type="entry name" value="RESPONSE_REGULATORY"/>
    <property type="match status" value="1"/>
</dbReference>
<dbReference type="Gene3D" id="3.40.50.2300">
    <property type="match status" value="1"/>
</dbReference>
<evidence type="ECO:0000256" key="11">
    <source>
        <dbReference type="ARBA" id="ARBA00023012"/>
    </source>
</evidence>
<feature type="domain" description="Response regulatory" evidence="18">
    <location>
        <begin position="1236"/>
        <end position="1354"/>
    </location>
</feature>